<reference evidence="2" key="1">
    <citation type="journal article" date="2019" name="Int. J. Syst. Evol. Microbiol.">
        <title>The Global Catalogue of Microorganisms (GCM) 10K type strain sequencing project: providing services to taxonomists for standard genome sequencing and annotation.</title>
        <authorList>
            <consortium name="The Broad Institute Genomics Platform"/>
            <consortium name="The Broad Institute Genome Sequencing Center for Infectious Disease"/>
            <person name="Wu L."/>
            <person name="Ma J."/>
        </authorList>
    </citation>
    <scope>NUCLEOTIDE SEQUENCE [LARGE SCALE GENOMIC DNA]</scope>
    <source>
        <strain evidence="2">JCM 9373</strain>
    </source>
</reference>
<dbReference type="EMBL" id="BAAAUT010000057">
    <property type="protein sequence ID" value="GAA3157950.1"/>
    <property type="molecule type" value="Genomic_DNA"/>
</dbReference>
<sequence length="191" mass="21157">MIRRIGPILQGITLDRSTWDTSYHPHVHVHALTRDFPVVSLTLSQGLKTTEGVPEGIPVDLHGDEFRDAAHRLEAQSSLSLREVPTLEHIVQRYRDYAVEVQCGRLPSAVSELEDSVLVPAAAGKGELANESIESVSRIASGWSRAEAPQGWESTKRWLAWLARRMHDAEGLATTVEEQILKHGLSKVRAS</sequence>
<evidence type="ECO:0000313" key="2">
    <source>
        <dbReference type="Proteomes" id="UP001500320"/>
    </source>
</evidence>
<comment type="caution">
    <text evidence="1">The sequence shown here is derived from an EMBL/GenBank/DDBJ whole genome shotgun (WGS) entry which is preliminary data.</text>
</comment>
<dbReference type="Proteomes" id="UP001500320">
    <property type="component" value="Unassembled WGS sequence"/>
</dbReference>
<proteinExistence type="predicted"/>
<protein>
    <recommendedName>
        <fullName evidence="3">DUF4160 domain-containing protein</fullName>
    </recommendedName>
</protein>
<evidence type="ECO:0000313" key="1">
    <source>
        <dbReference type="EMBL" id="GAA3157950.1"/>
    </source>
</evidence>
<keyword evidence="2" id="KW-1185">Reference proteome</keyword>
<name>A0ABP6NTR3_9ACTN</name>
<evidence type="ECO:0008006" key="3">
    <source>
        <dbReference type="Google" id="ProtNLM"/>
    </source>
</evidence>
<accession>A0ABP6NTR3</accession>
<organism evidence="1 2">
    <name type="scientific">Planomonospora alba</name>
    <dbReference type="NCBI Taxonomy" id="161354"/>
    <lineage>
        <taxon>Bacteria</taxon>
        <taxon>Bacillati</taxon>
        <taxon>Actinomycetota</taxon>
        <taxon>Actinomycetes</taxon>
        <taxon>Streptosporangiales</taxon>
        <taxon>Streptosporangiaceae</taxon>
        <taxon>Planomonospora</taxon>
    </lineage>
</organism>
<gene>
    <name evidence="1" type="ORF">GCM10010466_55880</name>
</gene>